<gene>
    <name evidence="3" type="primary">LOC110074036</name>
</gene>
<dbReference type="RefSeq" id="XP_072850343.1">
    <property type="nucleotide sequence ID" value="XM_072994242.1"/>
</dbReference>
<dbReference type="GeneID" id="110074036"/>
<feature type="compositionally biased region" description="Basic residues" evidence="1">
    <location>
        <begin position="20"/>
        <end position="30"/>
    </location>
</feature>
<evidence type="ECO:0000313" key="2">
    <source>
        <dbReference type="Proteomes" id="UP001652642"/>
    </source>
</evidence>
<name>A0ABM5FY64_9SAUR</name>
<feature type="compositionally biased region" description="Basic and acidic residues" evidence="1">
    <location>
        <begin position="58"/>
        <end position="90"/>
    </location>
</feature>
<evidence type="ECO:0000256" key="1">
    <source>
        <dbReference type="SAM" id="MobiDB-lite"/>
    </source>
</evidence>
<evidence type="ECO:0000313" key="3">
    <source>
        <dbReference type="RefSeq" id="XP_072850343.1"/>
    </source>
</evidence>
<feature type="compositionally biased region" description="Acidic residues" evidence="1">
    <location>
        <begin position="39"/>
        <end position="57"/>
    </location>
</feature>
<sequence length="286" mass="32609">MFGKRVGFLRMDQHQMHAASIKRKHQISRSRYKDQKSSDEEENTGDNEEEEEYDEKEETDKNEAGEALDDKDYQGSENEGRSGKSVENKETNQLATGIIEVQKSSDEEEADDVEEEDDEEHYDEKKDDIKEEQDATEQNVNQIPEYEGQNIKSCGSEEKSYVLTETIKKENAIPEKDTSKQEGENAEVCVTNTSDLAVAGSRDRTSGRLLDKFSFFKRKSSKRKNEHNSDENKPETLPQSEGKKENQSGVSDDKSKDENQNHSSANQRELQPANHNRKTSSTCIIL</sequence>
<proteinExistence type="predicted"/>
<protein>
    <submittedName>
        <fullName evidence="3">Uncharacterized protein</fullName>
    </submittedName>
</protein>
<feature type="compositionally biased region" description="Basic and acidic residues" evidence="1">
    <location>
        <begin position="155"/>
        <end position="183"/>
    </location>
</feature>
<feature type="compositionally biased region" description="Basic and acidic residues" evidence="1">
    <location>
        <begin position="201"/>
        <end position="211"/>
    </location>
</feature>
<reference evidence="3" key="1">
    <citation type="submission" date="2025-08" db="UniProtKB">
        <authorList>
            <consortium name="RefSeq"/>
        </authorList>
    </citation>
    <scope>IDENTIFICATION</scope>
</reference>
<feature type="compositionally biased region" description="Basic residues" evidence="1">
    <location>
        <begin position="215"/>
        <end position="225"/>
    </location>
</feature>
<dbReference type="Proteomes" id="UP001652642">
    <property type="component" value="Chromosome 3"/>
</dbReference>
<keyword evidence="2" id="KW-1185">Reference proteome</keyword>
<feature type="compositionally biased region" description="Basic and acidic residues" evidence="1">
    <location>
        <begin position="241"/>
        <end position="260"/>
    </location>
</feature>
<accession>A0ABM5FY64</accession>
<feature type="compositionally biased region" description="Basic and acidic residues" evidence="1">
    <location>
        <begin position="122"/>
        <end position="133"/>
    </location>
</feature>
<feature type="region of interest" description="Disordered" evidence="1">
    <location>
        <begin position="1"/>
        <end position="286"/>
    </location>
</feature>
<organism evidence="2 3">
    <name type="scientific">Pogona vitticeps</name>
    <name type="common">central bearded dragon</name>
    <dbReference type="NCBI Taxonomy" id="103695"/>
    <lineage>
        <taxon>Eukaryota</taxon>
        <taxon>Metazoa</taxon>
        <taxon>Chordata</taxon>
        <taxon>Craniata</taxon>
        <taxon>Vertebrata</taxon>
        <taxon>Euteleostomi</taxon>
        <taxon>Lepidosauria</taxon>
        <taxon>Squamata</taxon>
        <taxon>Bifurcata</taxon>
        <taxon>Unidentata</taxon>
        <taxon>Episquamata</taxon>
        <taxon>Toxicofera</taxon>
        <taxon>Iguania</taxon>
        <taxon>Acrodonta</taxon>
        <taxon>Agamidae</taxon>
        <taxon>Amphibolurinae</taxon>
        <taxon>Pogona</taxon>
    </lineage>
</organism>
<feature type="compositionally biased region" description="Acidic residues" evidence="1">
    <location>
        <begin position="106"/>
        <end position="121"/>
    </location>
</feature>